<dbReference type="CDD" id="cd09279">
    <property type="entry name" value="RNase_HI_like"/>
    <property type="match status" value="1"/>
</dbReference>
<accession>A0A430ACR1</accession>
<keyword evidence="3" id="KW-1185">Reference proteome</keyword>
<dbReference type="GO" id="GO:0004523">
    <property type="term" value="F:RNA-DNA hybrid ribonuclease activity"/>
    <property type="evidence" value="ECO:0007669"/>
    <property type="project" value="InterPro"/>
</dbReference>
<evidence type="ECO:0000313" key="2">
    <source>
        <dbReference type="EMBL" id="RSU05000.1"/>
    </source>
</evidence>
<dbReference type="PANTHER" id="PTHR47723">
    <property type="entry name" value="OS05G0353850 PROTEIN"/>
    <property type="match status" value="1"/>
</dbReference>
<protein>
    <submittedName>
        <fullName evidence="2">Ribonuclease HI</fullName>
    </submittedName>
</protein>
<dbReference type="InterPro" id="IPR002156">
    <property type="entry name" value="RNaseH_domain"/>
</dbReference>
<gene>
    <name evidence="2" type="ORF">CBF31_02980</name>
</gene>
<reference evidence="2 3" key="1">
    <citation type="submission" date="2017-05" db="EMBL/GenBank/DDBJ databases">
        <title>Vagococcus spp. assemblies.</title>
        <authorList>
            <person name="Gulvik C.A."/>
        </authorList>
    </citation>
    <scope>NUCLEOTIDE SEQUENCE [LARGE SCALE GENOMIC DNA]</scope>
    <source>
        <strain evidence="2 3">CCUG 41755</strain>
    </source>
</reference>
<dbReference type="SUPFAM" id="SSF53098">
    <property type="entry name" value="Ribonuclease H-like"/>
    <property type="match status" value="1"/>
</dbReference>
<dbReference type="InterPro" id="IPR036397">
    <property type="entry name" value="RNaseH_sf"/>
</dbReference>
<proteinExistence type="predicted"/>
<dbReference type="RefSeq" id="WP_126830823.1">
    <property type="nucleotide sequence ID" value="NZ_CBCRYB010000007.1"/>
</dbReference>
<evidence type="ECO:0000313" key="3">
    <source>
        <dbReference type="Proteomes" id="UP000287101"/>
    </source>
</evidence>
<dbReference type="InterPro" id="IPR053151">
    <property type="entry name" value="RNase_H-like"/>
</dbReference>
<organism evidence="2 3">
    <name type="scientific">Vagococcus fessus</name>
    <dbReference type="NCBI Taxonomy" id="120370"/>
    <lineage>
        <taxon>Bacteria</taxon>
        <taxon>Bacillati</taxon>
        <taxon>Bacillota</taxon>
        <taxon>Bacilli</taxon>
        <taxon>Lactobacillales</taxon>
        <taxon>Enterococcaceae</taxon>
        <taxon>Vagococcus</taxon>
    </lineage>
</organism>
<comment type="caution">
    <text evidence="2">The sequence shown here is derived from an EMBL/GenBank/DDBJ whole genome shotgun (WGS) entry which is preliminary data.</text>
</comment>
<dbReference type="EMBL" id="NGJY01000001">
    <property type="protein sequence ID" value="RSU05000.1"/>
    <property type="molecule type" value="Genomic_DNA"/>
</dbReference>
<dbReference type="GO" id="GO:0003676">
    <property type="term" value="F:nucleic acid binding"/>
    <property type="evidence" value="ECO:0007669"/>
    <property type="project" value="InterPro"/>
</dbReference>
<name>A0A430ACR1_9ENTE</name>
<evidence type="ECO:0000259" key="1">
    <source>
        <dbReference type="PROSITE" id="PS50879"/>
    </source>
</evidence>
<feature type="domain" description="RNase H type-1" evidence="1">
    <location>
        <begin position="1"/>
        <end position="128"/>
    </location>
</feature>
<dbReference type="PROSITE" id="PS50879">
    <property type="entry name" value="RNASE_H_1"/>
    <property type="match status" value="1"/>
</dbReference>
<dbReference type="Pfam" id="PF13456">
    <property type="entry name" value="RVT_3"/>
    <property type="match status" value="1"/>
</dbReference>
<sequence length="135" mass="15123">MLKIYVDASTKGNPGPSGSGIVFIDGTTQQQYHFPLAIMSNHEAEFASLKLALTLALEQDKRHDTTLVYTDSKVVAETIDKGFTHNQTFQSYLKDIQDLLPKFPLIIIQWIPEKQNKGADHLARQGLQKAIKTIK</sequence>
<dbReference type="AlphaFoldDB" id="A0A430ACR1"/>
<dbReference type="Proteomes" id="UP000287101">
    <property type="component" value="Unassembled WGS sequence"/>
</dbReference>
<dbReference type="PANTHER" id="PTHR47723:SF19">
    <property type="entry name" value="POLYNUCLEOTIDYL TRANSFERASE, RIBONUCLEASE H-LIKE SUPERFAMILY PROTEIN"/>
    <property type="match status" value="1"/>
</dbReference>
<dbReference type="InterPro" id="IPR012337">
    <property type="entry name" value="RNaseH-like_sf"/>
</dbReference>
<dbReference type="Gene3D" id="3.30.420.10">
    <property type="entry name" value="Ribonuclease H-like superfamily/Ribonuclease H"/>
    <property type="match status" value="1"/>
</dbReference>
<dbReference type="OrthoDB" id="7845843at2"/>